<dbReference type="Proteomes" id="UP000276215">
    <property type="component" value="Unassembled WGS sequence"/>
</dbReference>
<dbReference type="GO" id="GO:0000978">
    <property type="term" value="F:RNA polymerase II cis-regulatory region sequence-specific DNA binding"/>
    <property type="evidence" value="ECO:0007669"/>
    <property type="project" value="TreeGrafter"/>
</dbReference>
<sequence>IPVYKMSRTLSTVVGLWQEWKNGIGVAPSVESLEARYGPKWRTSQAERKFYSRRKVIIEEITKRIAAGMDAWRAVEEVEAMRGAKSLDGLSKMIVERR</sequence>
<dbReference type="InterPro" id="IPR052146">
    <property type="entry name" value="HOT1"/>
</dbReference>
<proteinExistence type="predicted"/>
<feature type="domain" description="Transcription activator GCR1-like" evidence="1">
    <location>
        <begin position="4"/>
        <end position="82"/>
    </location>
</feature>
<dbReference type="Pfam" id="PF12550">
    <property type="entry name" value="GCR1_C"/>
    <property type="match status" value="1"/>
</dbReference>
<dbReference type="GO" id="GO:0000981">
    <property type="term" value="F:DNA-binding transcription factor activity, RNA polymerase II-specific"/>
    <property type="evidence" value="ECO:0007669"/>
    <property type="project" value="TreeGrafter"/>
</dbReference>
<feature type="non-terminal residue" evidence="2">
    <location>
        <position position="98"/>
    </location>
</feature>
<dbReference type="PANTHER" id="PTHR37784">
    <property type="entry name" value="PROTEIN MSN1"/>
    <property type="match status" value="1"/>
</dbReference>
<dbReference type="OrthoDB" id="428577at2759"/>
<dbReference type="PANTHER" id="PTHR37784:SF2">
    <property type="entry name" value="HIGH-OSMOLARITY-INDUCED TRANSCRIPTION PROTEIN 1"/>
    <property type="match status" value="1"/>
</dbReference>
<evidence type="ECO:0000259" key="1">
    <source>
        <dbReference type="Pfam" id="PF12550"/>
    </source>
</evidence>
<organism evidence="2 3">
    <name type="scientific">Choiromyces venosus 120613-1</name>
    <dbReference type="NCBI Taxonomy" id="1336337"/>
    <lineage>
        <taxon>Eukaryota</taxon>
        <taxon>Fungi</taxon>
        <taxon>Dikarya</taxon>
        <taxon>Ascomycota</taxon>
        <taxon>Pezizomycotina</taxon>
        <taxon>Pezizomycetes</taxon>
        <taxon>Pezizales</taxon>
        <taxon>Tuberaceae</taxon>
        <taxon>Choiromyces</taxon>
    </lineage>
</organism>
<feature type="non-terminal residue" evidence="2">
    <location>
        <position position="1"/>
    </location>
</feature>
<dbReference type="GO" id="GO:0060963">
    <property type="term" value="P:positive regulation of ribosomal protein gene transcription by RNA polymerase II"/>
    <property type="evidence" value="ECO:0007669"/>
    <property type="project" value="TreeGrafter"/>
</dbReference>
<name>A0A3N4KGQ6_9PEZI</name>
<gene>
    <name evidence="2" type="ORF">L873DRAFT_1573725</name>
</gene>
<dbReference type="EMBL" id="ML120354">
    <property type="protein sequence ID" value="RPB05045.1"/>
    <property type="molecule type" value="Genomic_DNA"/>
</dbReference>
<dbReference type="STRING" id="1336337.A0A3N4KGQ6"/>
<accession>A0A3N4KGQ6</accession>
<evidence type="ECO:0000313" key="2">
    <source>
        <dbReference type="EMBL" id="RPB05045.1"/>
    </source>
</evidence>
<protein>
    <recommendedName>
        <fullName evidence="1">Transcription activator GCR1-like domain-containing protein</fullName>
    </recommendedName>
</protein>
<reference evidence="2 3" key="1">
    <citation type="journal article" date="2018" name="Nat. Ecol. Evol.">
        <title>Pezizomycetes genomes reveal the molecular basis of ectomycorrhizal truffle lifestyle.</title>
        <authorList>
            <person name="Murat C."/>
            <person name="Payen T."/>
            <person name="Noel B."/>
            <person name="Kuo A."/>
            <person name="Morin E."/>
            <person name="Chen J."/>
            <person name="Kohler A."/>
            <person name="Krizsan K."/>
            <person name="Balestrini R."/>
            <person name="Da Silva C."/>
            <person name="Montanini B."/>
            <person name="Hainaut M."/>
            <person name="Levati E."/>
            <person name="Barry K.W."/>
            <person name="Belfiori B."/>
            <person name="Cichocki N."/>
            <person name="Clum A."/>
            <person name="Dockter R.B."/>
            <person name="Fauchery L."/>
            <person name="Guy J."/>
            <person name="Iotti M."/>
            <person name="Le Tacon F."/>
            <person name="Lindquist E.A."/>
            <person name="Lipzen A."/>
            <person name="Malagnac F."/>
            <person name="Mello A."/>
            <person name="Molinier V."/>
            <person name="Miyauchi S."/>
            <person name="Poulain J."/>
            <person name="Riccioni C."/>
            <person name="Rubini A."/>
            <person name="Sitrit Y."/>
            <person name="Splivallo R."/>
            <person name="Traeger S."/>
            <person name="Wang M."/>
            <person name="Zifcakova L."/>
            <person name="Wipf D."/>
            <person name="Zambonelli A."/>
            <person name="Paolocci F."/>
            <person name="Nowrousian M."/>
            <person name="Ottonello S."/>
            <person name="Baldrian P."/>
            <person name="Spatafora J.W."/>
            <person name="Henrissat B."/>
            <person name="Nagy L.G."/>
            <person name="Aury J.M."/>
            <person name="Wincker P."/>
            <person name="Grigoriev I.V."/>
            <person name="Bonfante P."/>
            <person name="Martin F.M."/>
        </authorList>
    </citation>
    <scope>NUCLEOTIDE SEQUENCE [LARGE SCALE GENOMIC DNA]</scope>
    <source>
        <strain evidence="2 3">120613-1</strain>
    </source>
</reference>
<dbReference type="InterPro" id="IPR022210">
    <property type="entry name" value="TF_GCR1-like"/>
</dbReference>
<evidence type="ECO:0000313" key="3">
    <source>
        <dbReference type="Proteomes" id="UP000276215"/>
    </source>
</evidence>
<keyword evidence="3" id="KW-1185">Reference proteome</keyword>
<dbReference type="AlphaFoldDB" id="A0A3N4KGQ6"/>